<proteinExistence type="predicted"/>
<evidence type="ECO:0000256" key="1">
    <source>
        <dbReference type="SAM" id="MobiDB-lite"/>
    </source>
</evidence>
<evidence type="ECO:0000313" key="3">
    <source>
        <dbReference type="Proteomes" id="UP001423409"/>
    </source>
</evidence>
<organism evidence="2 3">
    <name type="scientific">Deinococcus caeni</name>
    <dbReference type="NCBI Taxonomy" id="569127"/>
    <lineage>
        <taxon>Bacteria</taxon>
        <taxon>Thermotogati</taxon>
        <taxon>Deinococcota</taxon>
        <taxon>Deinococci</taxon>
        <taxon>Deinococcales</taxon>
        <taxon>Deinococcaceae</taxon>
        <taxon>Deinococcus</taxon>
    </lineage>
</organism>
<gene>
    <name evidence="2" type="ORF">Dcae01_00730</name>
</gene>
<reference evidence="2 3" key="1">
    <citation type="submission" date="2024-02" db="EMBL/GenBank/DDBJ databases">
        <title>Deinococcus caeni NBRC 101312.</title>
        <authorList>
            <person name="Ichikawa N."/>
            <person name="Katano-Makiyama Y."/>
            <person name="Hidaka K."/>
        </authorList>
    </citation>
    <scope>NUCLEOTIDE SEQUENCE [LARGE SCALE GENOMIC DNA]</scope>
    <source>
        <strain evidence="2 3">NBRC 101312</strain>
    </source>
</reference>
<dbReference type="Proteomes" id="UP001423409">
    <property type="component" value="Unassembled WGS sequence"/>
</dbReference>
<feature type="region of interest" description="Disordered" evidence="1">
    <location>
        <begin position="1"/>
        <end position="26"/>
    </location>
</feature>
<dbReference type="EMBL" id="BAABQU010000007">
    <property type="protein sequence ID" value="GAA5439231.1"/>
    <property type="molecule type" value="Genomic_DNA"/>
</dbReference>
<protein>
    <submittedName>
        <fullName evidence="2">Uncharacterized protein</fullName>
    </submittedName>
</protein>
<evidence type="ECO:0000313" key="2">
    <source>
        <dbReference type="EMBL" id="GAA5439231.1"/>
    </source>
</evidence>
<comment type="caution">
    <text evidence="2">The sequence shown here is derived from an EMBL/GenBank/DDBJ whole genome shotgun (WGS) entry which is preliminary data.</text>
</comment>
<keyword evidence="3" id="KW-1185">Reference proteome</keyword>
<sequence>MPDPGHQEQELGGQQDAPAGQVRDVSAQDLDAALPEYCRLCSPEDCCGGALLKRGAL</sequence>
<name>A0ABP9UER2_9DEIO</name>
<accession>A0ABP9UER2</accession>